<evidence type="ECO:0000256" key="3">
    <source>
        <dbReference type="SAM" id="MobiDB-lite"/>
    </source>
</evidence>
<dbReference type="PANTHER" id="PTHR13878:SF91">
    <property type="entry name" value="FAD BINDING DOMAIN PROTEIN (AFU_ORTHOLOGUE AFUA_6G12070)-RELATED"/>
    <property type="match status" value="1"/>
</dbReference>
<dbReference type="InterPro" id="IPR016166">
    <property type="entry name" value="FAD-bd_PCMH"/>
</dbReference>
<dbReference type="InterPro" id="IPR006093">
    <property type="entry name" value="Oxy_OxRdtase_FAD_BS"/>
</dbReference>
<dbReference type="SUPFAM" id="SSF56176">
    <property type="entry name" value="FAD-binding/transporter-associated domain-like"/>
    <property type="match status" value="1"/>
</dbReference>
<gene>
    <name evidence="6" type="ORF">EJ08DRAFT_190707</name>
</gene>
<feature type="domain" description="FAD-binding PCMH-type" evidence="5">
    <location>
        <begin position="118"/>
        <end position="301"/>
    </location>
</feature>
<dbReference type="InterPro" id="IPR016169">
    <property type="entry name" value="FAD-bd_PCMH_sub2"/>
</dbReference>
<dbReference type="Pfam" id="PF08031">
    <property type="entry name" value="BBE"/>
    <property type="match status" value="1"/>
</dbReference>
<dbReference type="PROSITE" id="PS00862">
    <property type="entry name" value="OX2_COVAL_FAD"/>
    <property type="match status" value="1"/>
</dbReference>
<feature type="region of interest" description="Disordered" evidence="3">
    <location>
        <begin position="372"/>
        <end position="406"/>
    </location>
</feature>
<proteinExistence type="inferred from homology"/>
<dbReference type="GO" id="GO:0016491">
    <property type="term" value="F:oxidoreductase activity"/>
    <property type="evidence" value="ECO:0007669"/>
    <property type="project" value="UniProtKB-KW"/>
</dbReference>
<dbReference type="EMBL" id="MU007033">
    <property type="protein sequence ID" value="KAF2431185.1"/>
    <property type="molecule type" value="Genomic_DNA"/>
</dbReference>
<dbReference type="AlphaFoldDB" id="A0A9P4NS69"/>
<evidence type="ECO:0000259" key="5">
    <source>
        <dbReference type="PROSITE" id="PS51387"/>
    </source>
</evidence>
<dbReference type="InterPro" id="IPR012951">
    <property type="entry name" value="BBE"/>
</dbReference>
<dbReference type="Gene3D" id="3.30.465.10">
    <property type="match status" value="2"/>
</dbReference>
<feature type="chain" id="PRO_5040167520" evidence="4">
    <location>
        <begin position="22"/>
        <end position="616"/>
    </location>
</feature>
<feature type="compositionally biased region" description="Basic and acidic residues" evidence="3">
    <location>
        <begin position="377"/>
        <end position="393"/>
    </location>
</feature>
<dbReference type="InterPro" id="IPR006094">
    <property type="entry name" value="Oxid_FAD_bind_N"/>
</dbReference>
<organism evidence="6 7">
    <name type="scientific">Tothia fuscella</name>
    <dbReference type="NCBI Taxonomy" id="1048955"/>
    <lineage>
        <taxon>Eukaryota</taxon>
        <taxon>Fungi</taxon>
        <taxon>Dikarya</taxon>
        <taxon>Ascomycota</taxon>
        <taxon>Pezizomycotina</taxon>
        <taxon>Dothideomycetes</taxon>
        <taxon>Pleosporomycetidae</taxon>
        <taxon>Venturiales</taxon>
        <taxon>Cylindrosympodiaceae</taxon>
        <taxon>Tothia</taxon>
    </lineage>
</organism>
<dbReference type="OrthoDB" id="9983560at2759"/>
<sequence>MPSLLSFVSVSLLSLSTSVQALNFKNSSSCKVLPSTPQWPSETAWAELNRAVAGRLSQPLPLASVCHSTMANYNPSACEEITDKFKTGSTHANHPTSSMWQNYNNYSCMPEANAPCSNDGFPLYVVTAQNAEDVKAAIDFARTNKVRLNIKSTGHDFLGRSVQPNSLSIYTHNMKSLKWFDTSFTPKGCTKAIPGAAVTAGAGSQWGDLTSSANSRDVMLVAGASRTVSLGGFLSNGGHGSLSAYFGLGADMVLEIDAVTADGKIIKANECQNQDLFWAMRGGGGSTFAVATAYTMQAPRTVPTARYRGRLNNWDEIVYMHKQWPKLAALGVSGYINGYPARGNGGVSLEMTMPNATSDRALEVVLDPILAGMGREGSGRDRGGDRDDNDERRSKRSSTSARRRRSLANRGSYSYFKTWAEASVQPGVYDADEQEERRDLERRQARASFPGTGSNKIITSWMWSTEDCAHPNMAAALKGAFDTDTQLLNDMTMGVGTWKTPYMRGGGNAVNPAFRTATMRPAAELQWSGTNPATLKKKEADALRFGTSLRSIAPNGGTYANEADPNSPDWQHAFWGSNYERLFAIKKSVDPEGVFYCRACVGSELWSDNDGQLCKN</sequence>
<name>A0A9P4NS69_9PEZI</name>
<evidence type="ECO:0000313" key="6">
    <source>
        <dbReference type="EMBL" id="KAF2431185.1"/>
    </source>
</evidence>
<comment type="caution">
    <text evidence="6">The sequence shown here is derived from an EMBL/GenBank/DDBJ whole genome shotgun (WGS) entry which is preliminary data.</text>
</comment>
<keyword evidence="4" id="KW-0732">Signal</keyword>
<accession>A0A9P4NS69</accession>
<dbReference type="InterPro" id="IPR036318">
    <property type="entry name" value="FAD-bd_PCMH-like_sf"/>
</dbReference>
<dbReference type="GO" id="GO:0071949">
    <property type="term" value="F:FAD binding"/>
    <property type="evidence" value="ECO:0007669"/>
    <property type="project" value="InterPro"/>
</dbReference>
<dbReference type="Proteomes" id="UP000800235">
    <property type="component" value="Unassembled WGS sequence"/>
</dbReference>
<keyword evidence="2" id="KW-0560">Oxidoreductase</keyword>
<feature type="signal peptide" evidence="4">
    <location>
        <begin position="1"/>
        <end position="21"/>
    </location>
</feature>
<protein>
    <submittedName>
        <fullName evidence="6">FAD-binding domain-containing protein</fullName>
    </submittedName>
</protein>
<evidence type="ECO:0000256" key="2">
    <source>
        <dbReference type="ARBA" id="ARBA00023002"/>
    </source>
</evidence>
<comment type="similarity">
    <text evidence="1">Belongs to the oxygen-dependent FAD-linked oxidoreductase family.</text>
</comment>
<keyword evidence="7" id="KW-1185">Reference proteome</keyword>
<dbReference type="PANTHER" id="PTHR13878">
    <property type="entry name" value="GULONOLACTONE OXIDASE"/>
    <property type="match status" value="1"/>
</dbReference>
<dbReference type="InterPro" id="IPR050432">
    <property type="entry name" value="FAD-linked_Oxidoreductases_BP"/>
</dbReference>
<evidence type="ECO:0000256" key="1">
    <source>
        <dbReference type="ARBA" id="ARBA00005466"/>
    </source>
</evidence>
<evidence type="ECO:0000256" key="4">
    <source>
        <dbReference type="SAM" id="SignalP"/>
    </source>
</evidence>
<reference evidence="6" key="1">
    <citation type="journal article" date="2020" name="Stud. Mycol.">
        <title>101 Dothideomycetes genomes: a test case for predicting lifestyles and emergence of pathogens.</title>
        <authorList>
            <person name="Haridas S."/>
            <person name="Albert R."/>
            <person name="Binder M."/>
            <person name="Bloem J."/>
            <person name="Labutti K."/>
            <person name="Salamov A."/>
            <person name="Andreopoulos B."/>
            <person name="Baker S."/>
            <person name="Barry K."/>
            <person name="Bills G."/>
            <person name="Bluhm B."/>
            <person name="Cannon C."/>
            <person name="Castanera R."/>
            <person name="Culley D."/>
            <person name="Daum C."/>
            <person name="Ezra D."/>
            <person name="Gonzalez J."/>
            <person name="Henrissat B."/>
            <person name="Kuo A."/>
            <person name="Liang C."/>
            <person name="Lipzen A."/>
            <person name="Lutzoni F."/>
            <person name="Magnuson J."/>
            <person name="Mondo S."/>
            <person name="Nolan M."/>
            <person name="Ohm R."/>
            <person name="Pangilinan J."/>
            <person name="Park H.-J."/>
            <person name="Ramirez L."/>
            <person name="Alfaro M."/>
            <person name="Sun H."/>
            <person name="Tritt A."/>
            <person name="Yoshinaga Y."/>
            <person name="Zwiers L.-H."/>
            <person name="Turgeon B."/>
            <person name="Goodwin S."/>
            <person name="Spatafora J."/>
            <person name="Crous P."/>
            <person name="Grigoriev I."/>
        </authorList>
    </citation>
    <scope>NUCLEOTIDE SEQUENCE</scope>
    <source>
        <strain evidence="6">CBS 130266</strain>
    </source>
</reference>
<evidence type="ECO:0000313" key="7">
    <source>
        <dbReference type="Proteomes" id="UP000800235"/>
    </source>
</evidence>
<dbReference type="Pfam" id="PF01565">
    <property type="entry name" value="FAD_binding_4"/>
    <property type="match status" value="1"/>
</dbReference>
<dbReference type="PROSITE" id="PS51387">
    <property type="entry name" value="FAD_PCMH"/>
    <property type="match status" value="1"/>
</dbReference>